<reference evidence="1" key="1">
    <citation type="submission" date="2015-10" db="EMBL/GenBank/DDBJ databases">
        <authorList>
            <person name="Gilbert D.G."/>
        </authorList>
    </citation>
    <scope>NUCLEOTIDE SEQUENCE</scope>
</reference>
<evidence type="ECO:0000313" key="1">
    <source>
        <dbReference type="EMBL" id="CUS55318.1"/>
    </source>
</evidence>
<proteinExistence type="predicted"/>
<name>A0A160TWS4_9ZZZZ</name>
<protein>
    <submittedName>
        <fullName evidence="1">Uncharacterized protein</fullName>
    </submittedName>
</protein>
<gene>
    <name evidence="1" type="ORF">MGWOODY_XGa1970</name>
</gene>
<dbReference type="AlphaFoldDB" id="A0A160TWS4"/>
<organism evidence="1">
    <name type="scientific">hydrothermal vent metagenome</name>
    <dbReference type="NCBI Taxonomy" id="652676"/>
    <lineage>
        <taxon>unclassified sequences</taxon>
        <taxon>metagenomes</taxon>
        <taxon>ecological metagenomes</taxon>
    </lineage>
</organism>
<sequence length="42" mass="4464">MTHQQLHAINVCTLLYQGGCELSPTTVTTGISKSGIVIDAFD</sequence>
<accession>A0A160TWS4</accession>
<dbReference type="EMBL" id="CZRL01000133">
    <property type="protein sequence ID" value="CUS55318.1"/>
    <property type="molecule type" value="Genomic_DNA"/>
</dbReference>